<dbReference type="GO" id="GO:0016491">
    <property type="term" value="F:oxidoreductase activity"/>
    <property type="evidence" value="ECO:0007669"/>
    <property type="project" value="UniProtKB-ARBA"/>
</dbReference>
<evidence type="ECO:0000313" key="3">
    <source>
        <dbReference type="Proteomes" id="UP000237684"/>
    </source>
</evidence>
<name>A0A2S8STU2_9BACT</name>
<sequence>MKITLFIPCFVDSFYPQTGQAMVRIFEKLGHKLDYKPQLTCCGQPPFNAGYWDESRKVAVKVLDALMDAEKVVIASGSCGAMLKVFYLELFKNTPREADAKALADKTFEFSDFLVNQLGVTDIGAKFPHAVTFHDGCHGLRELGIKTEPRALLAGVEGLELREMGEAQTCCGFGGLFSAKFPQISVAMGQVKTKSATETGTKYLVSNDGSCLMHIQGVLDREKRGIQCLHIAEVLNQGW</sequence>
<proteinExistence type="predicted"/>
<dbReference type="EMBL" id="NIGF01000006">
    <property type="protein sequence ID" value="PQV64198.1"/>
    <property type="molecule type" value="Genomic_DNA"/>
</dbReference>
<feature type="domain" description="Cysteine-rich" evidence="1">
    <location>
        <begin position="131"/>
        <end position="216"/>
    </location>
</feature>
<evidence type="ECO:0000313" key="2">
    <source>
        <dbReference type="EMBL" id="PQV64198.1"/>
    </source>
</evidence>
<dbReference type="InParanoid" id="A0A2S8STU2"/>
<dbReference type="PANTHER" id="PTHR30296">
    <property type="entry name" value="UNCHARACTERIZED PROTEIN YKGE"/>
    <property type="match status" value="1"/>
</dbReference>
<organism evidence="2 3">
    <name type="scientific">Abditibacterium utsteinense</name>
    <dbReference type="NCBI Taxonomy" id="1960156"/>
    <lineage>
        <taxon>Bacteria</taxon>
        <taxon>Pseudomonadati</taxon>
        <taxon>Abditibacteriota</taxon>
        <taxon>Abditibacteriia</taxon>
        <taxon>Abditibacteriales</taxon>
        <taxon>Abditibacteriaceae</taxon>
        <taxon>Abditibacterium</taxon>
    </lineage>
</organism>
<evidence type="ECO:0000259" key="1">
    <source>
        <dbReference type="Pfam" id="PF02754"/>
    </source>
</evidence>
<dbReference type="AlphaFoldDB" id="A0A2S8STU2"/>
<dbReference type="GO" id="GO:0005829">
    <property type="term" value="C:cytosol"/>
    <property type="evidence" value="ECO:0007669"/>
    <property type="project" value="TreeGrafter"/>
</dbReference>
<gene>
    <name evidence="2" type="ORF">B1R32_10642</name>
</gene>
<dbReference type="Pfam" id="PF02754">
    <property type="entry name" value="CCG"/>
    <property type="match status" value="2"/>
</dbReference>
<feature type="domain" description="Cysteine-rich" evidence="1">
    <location>
        <begin position="3"/>
        <end position="84"/>
    </location>
</feature>
<accession>A0A2S8STU2</accession>
<keyword evidence="3" id="KW-1185">Reference proteome</keyword>
<dbReference type="FunCoup" id="A0A2S8STU2">
    <property type="interactions" value="31"/>
</dbReference>
<dbReference type="Proteomes" id="UP000237684">
    <property type="component" value="Unassembled WGS sequence"/>
</dbReference>
<protein>
    <submittedName>
        <fullName evidence="2">L-lactate dehydrogenase complex protein LldE</fullName>
    </submittedName>
</protein>
<reference evidence="2 3" key="1">
    <citation type="journal article" date="2018" name="Syst. Appl. Microbiol.">
        <title>Abditibacterium utsteinense sp. nov., the first cultivated member of candidate phylum FBP, isolated from ice-free Antarctic soil samples.</title>
        <authorList>
            <person name="Tahon G."/>
            <person name="Tytgat B."/>
            <person name="Lebbe L."/>
            <person name="Carlier A."/>
            <person name="Willems A."/>
        </authorList>
    </citation>
    <scope>NUCLEOTIDE SEQUENCE [LARGE SCALE GENOMIC DNA]</scope>
    <source>
        <strain evidence="2 3">LMG 29911</strain>
    </source>
</reference>
<comment type="caution">
    <text evidence="2">The sequence shown here is derived from an EMBL/GenBank/DDBJ whole genome shotgun (WGS) entry which is preliminary data.</text>
</comment>
<dbReference type="PANTHER" id="PTHR30296:SF0">
    <property type="entry name" value="LACTATE UTILIZATION PROTEIN A"/>
    <property type="match status" value="1"/>
</dbReference>
<dbReference type="OrthoDB" id="9770306at2"/>
<dbReference type="RefSeq" id="WP_105483340.1">
    <property type="nucleotide sequence ID" value="NZ_NIGF01000006.1"/>
</dbReference>
<dbReference type="InterPro" id="IPR004017">
    <property type="entry name" value="Cys_rich_dom"/>
</dbReference>